<evidence type="ECO:0000256" key="6">
    <source>
        <dbReference type="ARBA" id="ARBA00022982"/>
    </source>
</evidence>
<dbReference type="GO" id="GO:0046872">
    <property type="term" value="F:metal ion binding"/>
    <property type="evidence" value="ECO:0007669"/>
    <property type="project" value="UniProtKB-KW"/>
</dbReference>
<evidence type="ECO:0000256" key="11">
    <source>
        <dbReference type="ARBA" id="ARBA00023180"/>
    </source>
</evidence>
<feature type="domain" description="Phytocyanin" evidence="14">
    <location>
        <begin position="23"/>
        <end position="123"/>
    </location>
</feature>
<dbReference type="Gene3D" id="2.60.40.420">
    <property type="entry name" value="Cupredoxins - blue copper proteins"/>
    <property type="match status" value="1"/>
</dbReference>
<feature type="transmembrane region" description="Helical" evidence="12">
    <location>
        <begin position="142"/>
        <end position="160"/>
    </location>
</feature>
<evidence type="ECO:0000256" key="12">
    <source>
        <dbReference type="SAM" id="Phobius"/>
    </source>
</evidence>
<keyword evidence="5 13" id="KW-0732">Signal</keyword>
<evidence type="ECO:0000256" key="9">
    <source>
        <dbReference type="ARBA" id="ARBA00023136"/>
    </source>
</evidence>
<name>A0AAD7KTU6_QUISA</name>
<keyword evidence="4" id="KW-0479">Metal-binding</keyword>
<evidence type="ECO:0000313" key="15">
    <source>
        <dbReference type="EMBL" id="KAJ7944830.1"/>
    </source>
</evidence>
<dbReference type="InterPro" id="IPR008972">
    <property type="entry name" value="Cupredoxin"/>
</dbReference>
<dbReference type="InterPro" id="IPR003245">
    <property type="entry name" value="Phytocyanin_dom"/>
</dbReference>
<evidence type="ECO:0000256" key="8">
    <source>
        <dbReference type="ARBA" id="ARBA00023008"/>
    </source>
</evidence>
<dbReference type="FunFam" id="2.60.40.420:FF:000067">
    <property type="entry name" value="Cupredoxin superfamily protein"/>
    <property type="match status" value="1"/>
</dbReference>
<dbReference type="GO" id="GO:0009055">
    <property type="term" value="F:electron transfer activity"/>
    <property type="evidence" value="ECO:0007669"/>
    <property type="project" value="InterPro"/>
</dbReference>
<keyword evidence="8" id="KW-0186">Copper</keyword>
<comment type="caution">
    <text evidence="15">The sequence shown here is derived from an EMBL/GenBank/DDBJ whole genome shotgun (WGS) entry which is preliminary data.</text>
</comment>
<proteinExistence type="predicted"/>
<evidence type="ECO:0000256" key="2">
    <source>
        <dbReference type="ARBA" id="ARBA00022448"/>
    </source>
</evidence>
<dbReference type="KEGG" id="qsa:O6P43_034164"/>
<gene>
    <name evidence="15" type="ORF">O6P43_034164</name>
</gene>
<evidence type="ECO:0000313" key="16">
    <source>
        <dbReference type="Proteomes" id="UP001163823"/>
    </source>
</evidence>
<keyword evidence="3 12" id="KW-0812">Transmembrane</keyword>
<dbReference type="Proteomes" id="UP001163823">
    <property type="component" value="Chromosome 14"/>
</dbReference>
<evidence type="ECO:0000256" key="3">
    <source>
        <dbReference type="ARBA" id="ARBA00022692"/>
    </source>
</evidence>
<dbReference type="GO" id="GO:0009610">
    <property type="term" value="P:response to symbiotic fungus"/>
    <property type="evidence" value="ECO:0007669"/>
    <property type="project" value="UniProtKB-ARBA"/>
</dbReference>
<dbReference type="GO" id="GO:0005886">
    <property type="term" value="C:plasma membrane"/>
    <property type="evidence" value="ECO:0007669"/>
    <property type="project" value="TreeGrafter"/>
</dbReference>
<accession>A0AAD7KTU6</accession>
<evidence type="ECO:0000256" key="7">
    <source>
        <dbReference type="ARBA" id="ARBA00022989"/>
    </source>
</evidence>
<dbReference type="InterPro" id="IPR039391">
    <property type="entry name" value="Phytocyanin-like"/>
</dbReference>
<sequence length="161" mass="17251">MASTQFFIVLAIFAVYIPSISATEFLVGDEKGWTNNFDYQASAQGKEFHVGDKLVFKYPEGVHNVLRVYGTAFQQCAAPAGIEALTSGNDAITIASPGRKWYICGVGKHCEVGKQKLAIPVLPDTESPASAPSPGSAIRGSTSVYSGWMLVIFGILMIIMV</sequence>
<dbReference type="AlphaFoldDB" id="A0AAD7KTU6"/>
<feature type="chain" id="PRO_5042202307" evidence="13">
    <location>
        <begin position="23"/>
        <end position="161"/>
    </location>
</feature>
<evidence type="ECO:0000256" key="5">
    <source>
        <dbReference type="ARBA" id="ARBA00022729"/>
    </source>
</evidence>
<keyword evidence="9 12" id="KW-0472">Membrane</keyword>
<organism evidence="15 16">
    <name type="scientific">Quillaja saponaria</name>
    <name type="common">Soap bark tree</name>
    <dbReference type="NCBI Taxonomy" id="32244"/>
    <lineage>
        <taxon>Eukaryota</taxon>
        <taxon>Viridiplantae</taxon>
        <taxon>Streptophyta</taxon>
        <taxon>Embryophyta</taxon>
        <taxon>Tracheophyta</taxon>
        <taxon>Spermatophyta</taxon>
        <taxon>Magnoliopsida</taxon>
        <taxon>eudicotyledons</taxon>
        <taxon>Gunneridae</taxon>
        <taxon>Pentapetalae</taxon>
        <taxon>rosids</taxon>
        <taxon>fabids</taxon>
        <taxon>Fabales</taxon>
        <taxon>Quillajaceae</taxon>
        <taxon>Quillaja</taxon>
    </lineage>
</organism>
<dbReference type="PANTHER" id="PTHR33021">
    <property type="entry name" value="BLUE COPPER PROTEIN"/>
    <property type="match status" value="1"/>
</dbReference>
<comment type="subcellular location">
    <subcellularLocation>
        <location evidence="1">Membrane</location>
        <topology evidence="1">Single-pass type I membrane protein</topology>
    </subcellularLocation>
</comment>
<reference evidence="15" key="1">
    <citation type="journal article" date="2023" name="Science">
        <title>Elucidation of the pathway for biosynthesis of saponin adjuvants from the soapbark tree.</title>
        <authorList>
            <person name="Reed J."/>
            <person name="Orme A."/>
            <person name="El-Demerdash A."/>
            <person name="Owen C."/>
            <person name="Martin L.B.B."/>
            <person name="Misra R.C."/>
            <person name="Kikuchi S."/>
            <person name="Rejzek M."/>
            <person name="Martin A.C."/>
            <person name="Harkess A."/>
            <person name="Leebens-Mack J."/>
            <person name="Louveau T."/>
            <person name="Stephenson M.J."/>
            <person name="Osbourn A."/>
        </authorList>
    </citation>
    <scope>NUCLEOTIDE SEQUENCE</scope>
    <source>
        <strain evidence="15">S10</strain>
    </source>
</reference>
<dbReference type="Pfam" id="PF02298">
    <property type="entry name" value="Cu_bind_like"/>
    <property type="match status" value="1"/>
</dbReference>
<keyword evidence="11" id="KW-0325">Glycoprotein</keyword>
<evidence type="ECO:0000256" key="10">
    <source>
        <dbReference type="ARBA" id="ARBA00023157"/>
    </source>
</evidence>
<evidence type="ECO:0000256" key="13">
    <source>
        <dbReference type="SAM" id="SignalP"/>
    </source>
</evidence>
<evidence type="ECO:0000256" key="4">
    <source>
        <dbReference type="ARBA" id="ARBA00022723"/>
    </source>
</evidence>
<feature type="signal peptide" evidence="13">
    <location>
        <begin position="1"/>
        <end position="22"/>
    </location>
</feature>
<dbReference type="PROSITE" id="PS51485">
    <property type="entry name" value="PHYTOCYANIN"/>
    <property type="match status" value="1"/>
</dbReference>
<keyword evidence="10" id="KW-1015">Disulfide bond</keyword>
<keyword evidence="7 12" id="KW-1133">Transmembrane helix</keyword>
<dbReference type="PANTHER" id="PTHR33021:SF553">
    <property type="entry name" value="PHYTOCYANIN DOMAIN-CONTAINING PROTEIN"/>
    <property type="match status" value="1"/>
</dbReference>
<protein>
    <submittedName>
        <fullName evidence="15">Mavicyanin-like</fullName>
    </submittedName>
</protein>
<evidence type="ECO:0000256" key="1">
    <source>
        <dbReference type="ARBA" id="ARBA00004479"/>
    </source>
</evidence>
<keyword evidence="16" id="KW-1185">Reference proteome</keyword>
<dbReference type="SUPFAM" id="SSF49503">
    <property type="entry name" value="Cupredoxins"/>
    <property type="match status" value="1"/>
</dbReference>
<evidence type="ECO:0000259" key="14">
    <source>
        <dbReference type="PROSITE" id="PS51485"/>
    </source>
</evidence>
<dbReference type="CDD" id="cd04216">
    <property type="entry name" value="Phytocyanin"/>
    <property type="match status" value="1"/>
</dbReference>
<dbReference type="EMBL" id="JARAOO010000014">
    <property type="protein sequence ID" value="KAJ7944830.1"/>
    <property type="molecule type" value="Genomic_DNA"/>
</dbReference>
<keyword evidence="6" id="KW-0249">Electron transport</keyword>
<keyword evidence="2" id="KW-0813">Transport</keyword>